<feature type="compositionally biased region" description="Basic residues" evidence="4">
    <location>
        <begin position="238"/>
        <end position="250"/>
    </location>
</feature>
<evidence type="ECO:0000259" key="5">
    <source>
        <dbReference type="PROSITE" id="PS50102"/>
    </source>
</evidence>
<feature type="region of interest" description="Disordered" evidence="4">
    <location>
        <begin position="213"/>
        <end position="317"/>
    </location>
</feature>
<evidence type="ECO:0000256" key="2">
    <source>
        <dbReference type="ARBA" id="ARBA00022884"/>
    </source>
</evidence>
<feature type="compositionally biased region" description="Acidic residues" evidence="4">
    <location>
        <begin position="31"/>
        <end position="45"/>
    </location>
</feature>
<dbReference type="EMBL" id="BPQB01000115">
    <property type="protein sequence ID" value="GJE99650.1"/>
    <property type="molecule type" value="Genomic_DNA"/>
</dbReference>
<sequence length="317" mass="34430">MPDEAKLTKKQKKALAFRERKGKGKAKATEDDLDNDVPVMEDQDAAEAAPEPASVARAVAGERTAQGRAPAVEGKKRKRDADGPEHDGEAAKPKKRKKPAEPAGDAVAKAEDGEAVEKKAADSKTKKDKPQRFILFVGNLKYSTSKEAIQAHFAQCEPPPTVRLMAPKPSAPGKPTHKSKGFAFLEFTEKSGLQQALKLHQSQLEGRMINVELTAGGGGKSDARLAKVRERNKELHEQRKKKLEKGKRKKGADTEPSLVDLERPQRYSATSGVAQAPSKKRTWSVPEEGDDEPKKKKRGTKKPSKPFGTGVNAIPVG</sequence>
<dbReference type="OrthoDB" id="167718at2759"/>
<feature type="compositionally biased region" description="Basic residues" evidence="4">
    <location>
        <begin position="295"/>
        <end position="304"/>
    </location>
</feature>
<dbReference type="GO" id="GO:0003723">
    <property type="term" value="F:RNA binding"/>
    <property type="evidence" value="ECO:0007669"/>
    <property type="project" value="UniProtKB-UniRule"/>
</dbReference>
<feature type="region of interest" description="Disordered" evidence="4">
    <location>
        <begin position="1"/>
        <end position="130"/>
    </location>
</feature>
<feature type="region of interest" description="Disordered" evidence="4">
    <location>
        <begin position="154"/>
        <end position="179"/>
    </location>
</feature>
<dbReference type="Pfam" id="PF00076">
    <property type="entry name" value="RRM_1"/>
    <property type="match status" value="1"/>
</dbReference>
<accession>A0A9P3GQ34</accession>
<dbReference type="SMART" id="SM00360">
    <property type="entry name" value="RRM"/>
    <property type="match status" value="1"/>
</dbReference>
<keyword evidence="7" id="KW-1185">Reference proteome</keyword>
<feature type="compositionally biased region" description="Basic residues" evidence="4">
    <location>
        <begin position="8"/>
        <end position="26"/>
    </location>
</feature>
<dbReference type="PANTHER" id="PTHR23236:SF119">
    <property type="entry name" value="NUCLEAR RNA-BINDING PROTEIN SART-3"/>
    <property type="match status" value="1"/>
</dbReference>
<evidence type="ECO:0000256" key="3">
    <source>
        <dbReference type="PROSITE-ProRule" id="PRU00176"/>
    </source>
</evidence>
<proteinExistence type="predicted"/>
<organism evidence="6 7">
    <name type="scientific">Phanerochaete sordida</name>
    <dbReference type="NCBI Taxonomy" id="48140"/>
    <lineage>
        <taxon>Eukaryota</taxon>
        <taxon>Fungi</taxon>
        <taxon>Dikarya</taxon>
        <taxon>Basidiomycota</taxon>
        <taxon>Agaricomycotina</taxon>
        <taxon>Agaricomycetes</taxon>
        <taxon>Polyporales</taxon>
        <taxon>Phanerochaetaceae</taxon>
        <taxon>Phanerochaete</taxon>
    </lineage>
</organism>
<keyword evidence="2 3" id="KW-0694">RNA-binding</keyword>
<dbReference type="InterPro" id="IPR000504">
    <property type="entry name" value="RRM_dom"/>
</dbReference>
<dbReference type="Gene3D" id="3.30.70.330">
    <property type="match status" value="1"/>
</dbReference>
<feature type="compositionally biased region" description="Basic and acidic residues" evidence="4">
    <location>
        <begin position="79"/>
        <end position="92"/>
    </location>
</feature>
<dbReference type="InterPro" id="IPR034228">
    <property type="entry name" value="Nop6_RRM"/>
</dbReference>
<feature type="compositionally biased region" description="Low complexity" evidence="4">
    <location>
        <begin position="46"/>
        <end position="59"/>
    </location>
</feature>
<protein>
    <submittedName>
        <fullName evidence="6">RNA-binding domain-containing protein</fullName>
    </submittedName>
</protein>
<dbReference type="AlphaFoldDB" id="A0A9P3GQ34"/>
<comment type="caution">
    <text evidence="6">The sequence shown here is derived from an EMBL/GenBank/DDBJ whole genome shotgun (WGS) entry which is preliminary data.</text>
</comment>
<name>A0A9P3GQ34_9APHY</name>
<feature type="compositionally biased region" description="Basic and acidic residues" evidence="4">
    <location>
        <begin position="221"/>
        <end position="237"/>
    </location>
</feature>
<feature type="compositionally biased region" description="Basic and acidic residues" evidence="4">
    <location>
        <begin position="108"/>
        <end position="130"/>
    </location>
</feature>
<dbReference type="InterPro" id="IPR012677">
    <property type="entry name" value="Nucleotide-bd_a/b_plait_sf"/>
</dbReference>
<dbReference type="InterPro" id="IPR035979">
    <property type="entry name" value="RBD_domain_sf"/>
</dbReference>
<keyword evidence="1" id="KW-0677">Repeat</keyword>
<dbReference type="CDD" id="cd12400">
    <property type="entry name" value="RRM_Nop6"/>
    <property type="match status" value="1"/>
</dbReference>
<evidence type="ECO:0000313" key="6">
    <source>
        <dbReference type="EMBL" id="GJE99650.1"/>
    </source>
</evidence>
<gene>
    <name evidence="6" type="ORF">PsYK624_159210</name>
</gene>
<evidence type="ECO:0000313" key="7">
    <source>
        <dbReference type="Proteomes" id="UP000703269"/>
    </source>
</evidence>
<evidence type="ECO:0000256" key="4">
    <source>
        <dbReference type="SAM" id="MobiDB-lite"/>
    </source>
</evidence>
<feature type="domain" description="RRM" evidence="5">
    <location>
        <begin position="133"/>
        <end position="216"/>
    </location>
</feature>
<dbReference type="Proteomes" id="UP000703269">
    <property type="component" value="Unassembled WGS sequence"/>
</dbReference>
<evidence type="ECO:0000256" key="1">
    <source>
        <dbReference type="ARBA" id="ARBA00022737"/>
    </source>
</evidence>
<reference evidence="6 7" key="1">
    <citation type="submission" date="2021-08" db="EMBL/GenBank/DDBJ databases">
        <title>Draft Genome Sequence of Phanerochaete sordida strain YK-624.</title>
        <authorList>
            <person name="Mori T."/>
            <person name="Dohra H."/>
            <person name="Suzuki T."/>
            <person name="Kawagishi H."/>
            <person name="Hirai H."/>
        </authorList>
    </citation>
    <scope>NUCLEOTIDE SEQUENCE [LARGE SCALE GENOMIC DNA]</scope>
    <source>
        <strain evidence="6 7">YK-624</strain>
    </source>
</reference>
<dbReference type="SUPFAM" id="SSF54928">
    <property type="entry name" value="RNA-binding domain, RBD"/>
    <property type="match status" value="1"/>
</dbReference>
<dbReference type="PANTHER" id="PTHR23236">
    <property type="entry name" value="EUKARYOTIC TRANSLATION INITIATION FACTOR 4B/4H"/>
    <property type="match status" value="1"/>
</dbReference>
<dbReference type="PROSITE" id="PS50102">
    <property type="entry name" value="RRM"/>
    <property type="match status" value="1"/>
</dbReference>